<accession>A0A9P7HF94</accession>
<organism evidence="1 2">
    <name type="scientific">Fusarium xylarioides</name>
    <dbReference type="NCBI Taxonomy" id="221167"/>
    <lineage>
        <taxon>Eukaryota</taxon>
        <taxon>Fungi</taxon>
        <taxon>Dikarya</taxon>
        <taxon>Ascomycota</taxon>
        <taxon>Pezizomycotina</taxon>
        <taxon>Sordariomycetes</taxon>
        <taxon>Hypocreomycetidae</taxon>
        <taxon>Hypocreales</taxon>
        <taxon>Nectriaceae</taxon>
        <taxon>Fusarium</taxon>
        <taxon>Fusarium fujikuroi species complex</taxon>
    </lineage>
</organism>
<keyword evidence="2" id="KW-1185">Reference proteome</keyword>
<dbReference type="EMBL" id="JADFTT010000815">
    <property type="protein sequence ID" value="KAG5758487.1"/>
    <property type="molecule type" value="Genomic_DNA"/>
</dbReference>
<reference evidence="1" key="1">
    <citation type="journal article" date="2020" name="bioRxiv">
        <title>Historical genomics reveals the evolutionary mechanisms behind multiple outbreaks of the host-specific coffee wilt pathogen Fusarium xylarioides.</title>
        <authorList>
            <person name="Peck D."/>
            <person name="Nowell R.W."/>
            <person name="Flood J."/>
            <person name="Ryan M.J."/>
            <person name="Barraclough T.G."/>
        </authorList>
    </citation>
    <scope>NUCLEOTIDE SEQUENCE</scope>
    <source>
        <strain evidence="1">IMI 127659i</strain>
    </source>
</reference>
<comment type="caution">
    <text evidence="1">The sequence shown here is derived from an EMBL/GenBank/DDBJ whole genome shotgun (WGS) entry which is preliminary data.</text>
</comment>
<dbReference type="Proteomes" id="UP000750502">
    <property type="component" value="Unassembled WGS sequence"/>
</dbReference>
<sequence length="201" mass="21693">MKDVSLGETEVVLIDTEGGLCLEEKAPWAKSLTTDGIANIQVEQSLSLLFCEGDAWILCIGKSNSQVTIANTPHHSSTISVPAIDAFTVPEAKATQAQADLLAEIAVNLTASIIISSISSAAPITKDSSILRCKHQHTECPHAQASRKLILASSKTQSDSIFIHPRASTRTIQHLLPRGIRHFVDLSERNDKIKYAISASR</sequence>
<evidence type="ECO:0000313" key="2">
    <source>
        <dbReference type="Proteomes" id="UP000750502"/>
    </source>
</evidence>
<proteinExistence type="predicted"/>
<name>A0A9P7HF94_9HYPO</name>
<gene>
    <name evidence="1" type="ORF">H9Q72_013378</name>
</gene>
<protein>
    <submittedName>
        <fullName evidence="1">Uncharacterized protein</fullName>
    </submittedName>
</protein>
<reference evidence="1" key="2">
    <citation type="submission" date="2020-10" db="EMBL/GenBank/DDBJ databases">
        <authorList>
            <person name="Peck L.D."/>
            <person name="Nowell R.W."/>
            <person name="Flood J."/>
            <person name="Ryan M.J."/>
            <person name="Barraclough T.G."/>
        </authorList>
    </citation>
    <scope>NUCLEOTIDE SEQUENCE</scope>
    <source>
        <strain evidence="1">IMI 127659i</strain>
    </source>
</reference>
<dbReference type="AlphaFoldDB" id="A0A9P7HF94"/>
<evidence type="ECO:0000313" key="1">
    <source>
        <dbReference type="EMBL" id="KAG5758487.1"/>
    </source>
</evidence>